<dbReference type="PANTHER" id="PTHR11986:SF116">
    <property type="entry name" value="ACETYLORNITHINE TRANSAMINASE"/>
    <property type="match status" value="1"/>
</dbReference>
<dbReference type="InterPro" id="IPR015424">
    <property type="entry name" value="PyrdxlP-dep_Trfase"/>
</dbReference>
<dbReference type="InterPro" id="IPR015421">
    <property type="entry name" value="PyrdxlP-dep_Trfase_major"/>
</dbReference>
<dbReference type="AlphaFoldDB" id="A0AAW0L875"/>
<evidence type="ECO:0000313" key="5">
    <source>
        <dbReference type="Proteomes" id="UP000237347"/>
    </source>
</evidence>
<dbReference type="EMBL" id="PKMF04000137">
    <property type="protein sequence ID" value="KAK7847719.1"/>
    <property type="molecule type" value="Genomic_DNA"/>
</dbReference>
<dbReference type="GO" id="GO:0008483">
    <property type="term" value="F:transaminase activity"/>
    <property type="evidence" value="ECO:0007669"/>
    <property type="project" value="UniProtKB-KW"/>
</dbReference>
<dbReference type="GO" id="GO:0042802">
    <property type="term" value="F:identical protein binding"/>
    <property type="evidence" value="ECO:0007669"/>
    <property type="project" value="TreeGrafter"/>
</dbReference>
<proteinExistence type="inferred from homology"/>
<evidence type="ECO:0000313" key="4">
    <source>
        <dbReference type="EMBL" id="KAK7847719.1"/>
    </source>
</evidence>
<organism evidence="4 5">
    <name type="scientific">Quercus suber</name>
    <name type="common">Cork oak</name>
    <dbReference type="NCBI Taxonomy" id="58331"/>
    <lineage>
        <taxon>Eukaryota</taxon>
        <taxon>Viridiplantae</taxon>
        <taxon>Streptophyta</taxon>
        <taxon>Embryophyta</taxon>
        <taxon>Tracheophyta</taxon>
        <taxon>Spermatophyta</taxon>
        <taxon>Magnoliopsida</taxon>
        <taxon>eudicotyledons</taxon>
        <taxon>Gunneridae</taxon>
        <taxon>Pentapetalae</taxon>
        <taxon>rosids</taxon>
        <taxon>fabids</taxon>
        <taxon>Fagales</taxon>
        <taxon>Fagaceae</taxon>
        <taxon>Quercus</taxon>
    </lineage>
</organism>
<keyword evidence="5" id="KW-1185">Reference proteome</keyword>
<dbReference type="InterPro" id="IPR050103">
    <property type="entry name" value="Class-III_PLP-dep_AT"/>
</dbReference>
<keyword evidence="3" id="KW-0663">Pyridoxal phosphate</keyword>
<evidence type="ECO:0000256" key="3">
    <source>
        <dbReference type="ARBA" id="ARBA00022898"/>
    </source>
</evidence>
<name>A0AAW0L875_QUESU</name>
<dbReference type="SUPFAM" id="SSF53383">
    <property type="entry name" value="PLP-dependent transferases"/>
    <property type="match status" value="2"/>
</dbReference>
<feature type="non-terminal residue" evidence="4">
    <location>
        <position position="233"/>
    </location>
</feature>
<evidence type="ECO:0000256" key="2">
    <source>
        <dbReference type="ARBA" id="ARBA00008954"/>
    </source>
</evidence>
<dbReference type="Proteomes" id="UP000237347">
    <property type="component" value="Unassembled WGS sequence"/>
</dbReference>
<dbReference type="InterPro" id="IPR015422">
    <property type="entry name" value="PyrdxlP-dep_Trfase_small"/>
</dbReference>
<comment type="similarity">
    <text evidence="2">Belongs to the class-III pyridoxal-phosphate-dependent aminotransferase family.</text>
</comment>
<protein>
    <submittedName>
        <fullName evidence="4">Acetylornithine aminotransferase</fullName>
    </submittedName>
</protein>
<evidence type="ECO:0000256" key="1">
    <source>
        <dbReference type="ARBA" id="ARBA00001933"/>
    </source>
</evidence>
<keyword evidence="4" id="KW-0808">Transferase</keyword>
<dbReference type="Gene3D" id="3.90.1150.10">
    <property type="entry name" value="Aspartate Aminotransferase, domain 1"/>
    <property type="match status" value="2"/>
</dbReference>
<dbReference type="Pfam" id="PF00202">
    <property type="entry name" value="Aminotran_3"/>
    <property type="match status" value="2"/>
</dbReference>
<dbReference type="PANTHER" id="PTHR11986">
    <property type="entry name" value="AMINOTRANSFERASE CLASS III"/>
    <property type="match status" value="1"/>
</dbReference>
<sequence length="233" mass="25214">MSSVPIRLHNPLTPPLNLRRPFRRSSLAIACLNVEVEAENSSALRLDSSKLGLAKEVMEAEAKVLVGTYARAPVVLASGKGCKLYDVEGREYLDLSSGIAVNSLGHGDEDWLKAVVEQASTLTHVSNMYYSIPQVLYENSSALRLDSSKLGLAKEVMEAEAKVLVGTYARAPVVLASGKGCKLYDVEGREYLDLSSGIAVNSLGHGDEDWLKAVVEQASTLTHVSNMYYSIPQ</sequence>
<accession>A0AAW0L875</accession>
<dbReference type="InterPro" id="IPR005814">
    <property type="entry name" value="Aminotrans_3"/>
</dbReference>
<comment type="caution">
    <text evidence="4">The sequence shown here is derived from an EMBL/GenBank/DDBJ whole genome shotgun (WGS) entry which is preliminary data.</text>
</comment>
<dbReference type="GO" id="GO:0009570">
    <property type="term" value="C:chloroplast stroma"/>
    <property type="evidence" value="ECO:0007669"/>
    <property type="project" value="TreeGrafter"/>
</dbReference>
<dbReference type="GO" id="GO:0030170">
    <property type="term" value="F:pyridoxal phosphate binding"/>
    <property type="evidence" value="ECO:0007669"/>
    <property type="project" value="InterPro"/>
</dbReference>
<reference evidence="4 5" key="1">
    <citation type="journal article" date="2018" name="Sci. Data">
        <title>The draft genome sequence of cork oak.</title>
        <authorList>
            <person name="Ramos A.M."/>
            <person name="Usie A."/>
            <person name="Barbosa P."/>
            <person name="Barros P.M."/>
            <person name="Capote T."/>
            <person name="Chaves I."/>
            <person name="Simoes F."/>
            <person name="Abreu I."/>
            <person name="Carrasquinho I."/>
            <person name="Faro C."/>
            <person name="Guimaraes J.B."/>
            <person name="Mendonca D."/>
            <person name="Nobrega F."/>
            <person name="Rodrigues L."/>
            <person name="Saibo N.J.M."/>
            <person name="Varela M.C."/>
            <person name="Egas C."/>
            <person name="Matos J."/>
            <person name="Miguel C.M."/>
            <person name="Oliveira M.M."/>
            <person name="Ricardo C.P."/>
            <person name="Goncalves S."/>
        </authorList>
    </citation>
    <scope>NUCLEOTIDE SEQUENCE [LARGE SCALE GENOMIC DNA]</scope>
    <source>
        <strain evidence="5">cv. HL8</strain>
    </source>
</reference>
<dbReference type="Gene3D" id="3.40.640.10">
    <property type="entry name" value="Type I PLP-dependent aspartate aminotransferase-like (Major domain)"/>
    <property type="match status" value="2"/>
</dbReference>
<keyword evidence="4" id="KW-0032">Aminotransferase</keyword>
<gene>
    <name evidence="4" type="primary">AG118_1</name>
    <name evidence="4" type="ORF">CFP56_006350</name>
</gene>
<comment type="cofactor">
    <cofactor evidence="1">
        <name>pyridoxal 5'-phosphate</name>
        <dbReference type="ChEBI" id="CHEBI:597326"/>
    </cofactor>
</comment>